<feature type="domain" description="DUF5614" evidence="1">
    <location>
        <begin position="11"/>
        <end position="65"/>
    </location>
</feature>
<dbReference type="PANTHER" id="PTHR13379">
    <property type="entry name" value="UNCHARACTERIZED DUF1308"/>
    <property type="match status" value="1"/>
</dbReference>
<dbReference type="PANTHER" id="PTHR13379:SF0">
    <property type="entry name" value="UPF0415 PROTEIN C7ORF25"/>
    <property type="match status" value="1"/>
</dbReference>
<protein>
    <recommendedName>
        <fullName evidence="1">DUF5614 domain-containing protein</fullName>
    </recommendedName>
</protein>
<dbReference type="InterPro" id="IPR041076">
    <property type="entry name" value="DUF5614"/>
</dbReference>
<evidence type="ECO:0000313" key="2">
    <source>
        <dbReference type="EMBL" id="WAQ93927.1"/>
    </source>
</evidence>
<gene>
    <name evidence="2" type="ORF">MAR_006398</name>
</gene>
<accession>A0ABY7D8D6</accession>
<evidence type="ECO:0000313" key="3">
    <source>
        <dbReference type="Proteomes" id="UP001164746"/>
    </source>
</evidence>
<sequence>LGKIRGGFEITHLRSSNINHYVVVIHTAHLLPKVKQILHAFTCPGRTEPLHVDVVACEGNVWVKDRASLEKKTSSVRRRTTFLVQDSIPSTLLNQRYCSRSMELCNTDSDESDSSSTEEVSFKRRFTEDPQSKYISKDYEAISTCANVELRCKSVKSGFEKDYNVNYFMEKIEPKRLSHESIDENIAQNTDRSANWCTELDKTIDSLKANNAQSTPCTEMKQSENVKSDVLFHHNTSFDMVTHENHFQSNSDLQNELPEKSDFIIAKWTFGGVSMLNFIDDDLLINPLVDFSPMVSVLQQSKINTVDRIARVNLDLTALITLVSVVAHGGCYFRFKEKILCE</sequence>
<evidence type="ECO:0000259" key="1">
    <source>
        <dbReference type="Pfam" id="PF18474"/>
    </source>
</evidence>
<keyword evidence="3" id="KW-1185">Reference proteome</keyword>
<dbReference type="EMBL" id="CP111012">
    <property type="protein sequence ID" value="WAQ93927.1"/>
    <property type="molecule type" value="Genomic_DNA"/>
</dbReference>
<dbReference type="Pfam" id="PF18474">
    <property type="entry name" value="DUF5614"/>
    <property type="match status" value="1"/>
</dbReference>
<reference evidence="2" key="1">
    <citation type="submission" date="2022-11" db="EMBL/GenBank/DDBJ databases">
        <title>Centuries of genome instability and evolution in soft-shell clam transmissible cancer (bioRxiv).</title>
        <authorList>
            <person name="Hart S.F.M."/>
            <person name="Yonemitsu M.A."/>
            <person name="Giersch R.M."/>
            <person name="Beal B.F."/>
            <person name="Arriagada G."/>
            <person name="Davis B.W."/>
            <person name="Ostrander E.A."/>
            <person name="Goff S.P."/>
            <person name="Metzger M.J."/>
        </authorList>
    </citation>
    <scope>NUCLEOTIDE SEQUENCE</scope>
    <source>
        <strain evidence="2">MELC-2E11</strain>
        <tissue evidence="2">Siphon/mantle</tissue>
    </source>
</reference>
<feature type="non-terminal residue" evidence="2">
    <location>
        <position position="1"/>
    </location>
</feature>
<organism evidence="2 3">
    <name type="scientific">Mya arenaria</name>
    <name type="common">Soft-shell clam</name>
    <dbReference type="NCBI Taxonomy" id="6604"/>
    <lineage>
        <taxon>Eukaryota</taxon>
        <taxon>Metazoa</taxon>
        <taxon>Spiralia</taxon>
        <taxon>Lophotrochozoa</taxon>
        <taxon>Mollusca</taxon>
        <taxon>Bivalvia</taxon>
        <taxon>Autobranchia</taxon>
        <taxon>Heteroconchia</taxon>
        <taxon>Euheterodonta</taxon>
        <taxon>Imparidentia</taxon>
        <taxon>Neoheterodontei</taxon>
        <taxon>Myida</taxon>
        <taxon>Myoidea</taxon>
        <taxon>Myidae</taxon>
        <taxon>Mya</taxon>
    </lineage>
</organism>
<proteinExistence type="predicted"/>
<dbReference type="Proteomes" id="UP001164746">
    <property type="component" value="Chromosome 1"/>
</dbReference>
<name>A0ABY7D8D6_MYAAR</name>